<reference evidence="1 2" key="1">
    <citation type="journal article" date="2024" name="Science">
        <title>Giant polyketide synthase enzymes in the biosynthesis of giant marine polyether toxins.</title>
        <authorList>
            <person name="Fallon T.R."/>
            <person name="Shende V.V."/>
            <person name="Wierzbicki I.H."/>
            <person name="Pendleton A.L."/>
            <person name="Watervoot N.F."/>
            <person name="Auber R.P."/>
            <person name="Gonzalez D.J."/>
            <person name="Wisecaver J.H."/>
            <person name="Moore B.S."/>
        </authorList>
    </citation>
    <scope>NUCLEOTIDE SEQUENCE [LARGE SCALE GENOMIC DNA]</scope>
    <source>
        <strain evidence="1 2">12B1</strain>
    </source>
</reference>
<evidence type="ECO:0000313" key="2">
    <source>
        <dbReference type="Proteomes" id="UP001515480"/>
    </source>
</evidence>
<dbReference type="EMBL" id="JBGBPQ010000005">
    <property type="protein sequence ID" value="KAL1524211.1"/>
    <property type="molecule type" value="Genomic_DNA"/>
</dbReference>
<gene>
    <name evidence="1" type="ORF">AB1Y20_019119</name>
</gene>
<dbReference type="Proteomes" id="UP001515480">
    <property type="component" value="Unassembled WGS sequence"/>
</dbReference>
<accession>A0AB34JQI8</accession>
<organism evidence="1 2">
    <name type="scientific">Prymnesium parvum</name>
    <name type="common">Toxic golden alga</name>
    <dbReference type="NCBI Taxonomy" id="97485"/>
    <lineage>
        <taxon>Eukaryota</taxon>
        <taxon>Haptista</taxon>
        <taxon>Haptophyta</taxon>
        <taxon>Prymnesiophyceae</taxon>
        <taxon>Prymnesiales</taxon>
        <taxon>Prymnesiaceae</taxon>
        <taxon>Prymnesium</taxon>
    </lineage>
</organism>
<evidence type="ECO:0000313" key="1">
    <source>
        <dbReference type="EMBL" id="KAL1524211.1"/>
    </source>
</evidence>
<name>A0AB34JQI8_PRYPA</name>
<evidence type="ECO:0008006" key="3">
    <source>
        <dbReference type="Google" id="ProtNLM"/>
    </source>
</evidence>
<comment type="caution">
    <text evidence="1">The sequence shown here is derived from an EMBL/GenBank/DDBJ whole genome shotgun (WGS) entry which is preliminary data.</text>
</comment>
<proteinExistence type="predicted"/>
<keyword evidence="2" id="KW-1185">Reference proteome</keyword>
<sequence>MPPVSVAAQLLGVGDRHRGDARLELIRTAALLIGRQKLHSAAREETPPASVVNSPHADEMFRVLCGLRGTKLSAAFRTWLITLACLDRDEVYTALWEAEATVSSLRRELAQSHAGNAANQHVGASLSSTMDPAQLAAASSSVSPLRQEATVASDEHSPHINMILGEPVVFGECVDAYSEQVPEMLASALGPLGTRNLFAPEPAGLEPEAYHGRPDEEAIRPMWTEESGLACRIMKMESLDRKNAAAEGVCMMPPTIGHQNTVRLNEHIEELELQVGIRARASFLSSGLHTDHRD</sequence>
<protein>
    <recommendedName>
        <fullName evidence="3">Rab3 GTPase-activating protein catalytic subunit</fullName>
    </recommendedName>
</protein>
<dbReference type="AlphaFoldDB" id="A0AB34JQI8"/>